<dbReference type="InterPro" id="IPR009432">
    <property type="entry name" value="DUF1075"/>
</dbReference>
<evidence type="ECO:0000256" key="4">
    <source>
        <dbReference type="ARBA" id="ARBA00022989"/>
    </source>
</evidence>
<evidence type="ECO:0000256" key="6">
    <source>
        <dbReference type="SAM" id="Phobius"/>
    </source>
</evidence>
<evidence type="ECO:0000256" key="2">
    <source>
        <dbReference type="ARBA" id="ARBA00007363"/>
    </source>
</evidence>
<dbReference type="Pfam" id="PF06388">
    <property type="entry name" value="DUF1075"/>
    <property type="match status" value="1"/>
</dbReference>
<dbReference type="Proteomes" id="UP000887569">
    <property type="component" value="Unplaced"/>
</dbReference>
<evidence type="ECO:0000256" key="5">
    <source>
        <dbReference type="ARBA" id="ARBA00023136"/>
    </source>
</evidence>
<comment type="subcellular location">
    <subcellularLocation>
        <location evidence="1">Membrane</location>
        <topology evidence="1">Single-pass membrane protein</topology>
    </subcellularLocation>
</comment>
<keyword evidence="5 6" id="KW-0472">Membrane</keyword>
<dbReference type="WBParaSite" id="PgB15_g047_t02">
    <property type="protein sequence ID" value="PgB15_g047_t02"/>
    <property type="gene ID" value="PgB15_g047"/>
</dbReference>
<dbReference type="PANTHER" id="PTHR13674">
    <property type="entry name" value="GROWTH AND TRANSFORMATION-DEPENDENT PROTEIN"/>
    <property type="match status" value="1"/>
</dbReference>
<evidence type="ECO:0000313" key="8">
    <source>
        <dbReference type="WBParaSite" id="PgB15_g047_t02"/>
    </source>
</evidence>
<evidence type="ECO:0000256" key="3">
    <source>
        <dbReference type="ARBA" id="ARBA00022692"/>
    </source>
</evidence>
<keyword evidence="3 6" id="KW-0812">Transmembrane</keyword>
<sequence length="159" mass="18205">MQSLLTMNYAMRKFATRSSQCHKLVMCHLAAYSSKPVEEGSSANQPKKAEEKPLYATKEQFRANLESQRASTAFTAETGVKPTNWQRRFLVLTNLYRSTAEIPEYIASGTMQRMHNRMRVVFIIVACTWFYLLFLVIERGWAQVISTKKSSGHSISKMP</sequence>
<evidence type="ECO:0000313" key="7">
    <source>
        <dbReference type="Proteomes" id="UP000887569"/>
    </source>
</evidence>
<accession>A0A914ZRS2</accession>
<name>A0A914ZRS2_PARUN</name>
<keyword evidence="4 6" id="KW-1133">Transmembrane helix</keyword>
<protein>
    <submittedName>
        <fullName evidence="8">Uncharacterized protein</fullName>
    </submittedName>
</protein>
<dbReference type="PANTHER" id="PTHR13674:SF5">
    <property type="entry name" value="UPF0389 PROTEIN CG9231"/>
    <property type="match status" value="1"/>
</dbReference>
<organism evidence="7 8">
    <name type="scientific">Parascaris univalens</name>
    <name type="common">Nematode worm</name>
    <dbReference type="NCBI Taxonomy" id="6257"/>
    <lineage>
        <taxon>Eukaryota</taxon>
        <taxon>Metazoa</taxon>
        <taxon>Ecdysozoa</taxon>
        <taxon>Nematoda</taxon>
        <taxon>Chromadorea</taxon>
        <taxon>Rhabditida</taxon>
        <taxon>Spirurina</taxon>
        <taxon>Ascaridomorpha</taxon>
        <taxon>Ascaridoidea</taxon>
        <taxon>Ascarididae</taxon>
        <taxon>Parascaris</taxon>
    </lineage>
</organism>
<keyword evidence="7" id="KW-1185">Reference proteome</keyword>
<dbReference type="GO" id="GO:0016020">
    <property type="term" value="C:membrane"/>
    <property type="evidence" value="ECO:0007669"/>
    <property type="project" value="UniProtKB-SubCell"/>
</dbReference>
<feature type="transmembrane region" description="Helical" evidence="6">
    <location>
        <begin position="120"/>
        <end position="137"/>
    </location>
</feature>
<proteinExistence type="inferred from homology"/>
<comment type="similarity">
    <text evidence="2">Belongs to the UPF0389 family.</text>
</comment>
<evidence type="ECO:0000256" key="1">
    <source>
        <dbReference type="ARBA" id="ARBA00004167"/>
    </source>
</evidence>
<reference evidence="8" key="1">
    <citation type="submission" date="2022-11" db="UniProtKB">
        <authorList>
            <consortium name="WormBaseParasite"/>
        </authorList>
    </citation>
    <scope>IDENTIFICATION</scope>
</reference>
<dbReference type="AlphaFoldDB" id="A0A914ZRS2"/>